<reference evidence="9" key="1">
    <citation type="submission" date="2021-02" db="EMBL/GenBank/DDBJ databases">
        <authorList>
            <person name="Dougan E. K."/>
            <person name="Rhodes N."/>
            <person name="Thang M."/>
            <person name="Chan C."/>
        </authorList>
    </citation>
    <scope>NUCLEOTIDE SEQUENCE</scope>
</reference>
<dbReference type="EC" id="2.3.1.225" evidence="6"/>
<dbReference type="Pfam" id="PF01331">
    <property type="entry name" value="mRNA_cap_enzyme"/>
    <property type="match status" value="1"/>
</dbReference>
<dbReference type="AlphaFoldDB" id="A0A812SFQ4"/>
<gene>
    <name evidence="9" type="primary">CGT1</name>
    <name evidence="9" type="ORF">SNAT2548_LOCUS26560</name>
</gene>
<evidence type="ECO:0000256" key="2">
    <source>
        <dbReference type="ARBA" id="ARBA00022692"/>
    </source>
</evidence>
<dbReference type="EMBL" id="CAJNDS010002435">
    <property type="protein sequence ID" value="CAE7472850.1"/>
    <property type="molecule type" value="Genomic_DNA"/>
</dbReference>
<feature type="transmembrane region" description="Helical" evidence="6">
    <location>
        <begin position="402"/>
        <end position="420"/>
    </location>
</feature>
<dbReference type="PROSITE" id="PS50216">
    <property type="entry name" value="DHHC"/>
    <property type="match status" value="1"/>
</dbReference>
<dbReference type="Gene3D" id="2.40.50.140">
    <property type="entry name" value="Nucleic acid-binding proteins"/>
    <property type="match status" value="1"/>
</dbReference>
<dbReference type="GO" id="GO:0005524">
    <property type="term" value="F:ATP binding"/>
    <property type="evidence" value="ECO:0007669"/>
    <property type="project" value="InterPro"/>
</dbReference>
<proteinExistence type="inferred from homology"/>
<keyword evidence="3 6" id="KW-1133">Transmembrane helix</keyword>
<dbReference type="Proteomes" id="UP000604046">
    <property type="component" value="Unassembled WGS sequence"/>
</dbReference>
<evidence type="ECO:0000313" key="10">
    <source>
        <dbReference type="Proteomes" id="UP000604046"/>
    </source>
</evidence>
<dbReference type="PANTHER" id="PTHR10367:SF17">
    <property type="entry name" value="MRNA-CAPPING ENZYME"/>
    <property type="match status" value="1"/>
</dbReference>
<dbReference type="SUPFAM" id="SSF56091">
    <property type="entry name" value="DNA ligase/mRNA capping enzyme, catalytic domain"/>
    <property type="match status" value="1"/>
</dbReference>
<dbReference type="InterPro" id="IPR001594">
    <property type="entry name" value="Palmitoyltrfase_DHHC"/>
</dbReference>
<keyword evidence="4 6" id="KW-0472">Membrane</keyword>
<comment type="subcellular location">
    <subcellularLocation>
        <location evidence="1">Membrane</location>
        <topology evidence="1">Multi-pass membrane protein</topology>
    </subcellularLocation>
</comment>
<keyword evidence="2 6" id="KW-0812">Transmembrane</keyword>
<dbReference type="InterPro" id="IPR012340">
    <property type="entry name" value="NA-bd_OB-fold"/>
</dbReference>
<name>A0A812SFQ4_9DINO</name>
<dbReference type="InterPro" id="IPR001339">
    <property type="entry name" value="mRNA_cap_enzyme_adenylation"/>
</dbReference>
<evidence type="ECO:0000256" key="3">
    <source>
        <dbReference type="ARBA" id="ARBA00022989"/>
    </source>
</evidence>
<organism evidence="9 10">
    <name type="scientific">Symbiodinium natans</name>
    <dbReference type="NCBI Taxonomy" id="878477"/>
    <lineage>
        <taxon>Eukaryota</taxon>
        <taxon>Sar</taxon>
        <taxon>Alveolata</taxon>
        <taxon>Dinophyceae</taxon>
        <taxon>Suessiales</taxon>
        <taxon>Symbiodiniaceae</taxon>
        <taxon>Symbiodinium</taxon>
    </lineage>
</organism>
<keyword evidence="6" id="KW-0012">Acyltransferase</keyword>
<dbReference type="Gene3D" id="3.30.470.30">
    <property type="entry name" value="DNA ligase/mRNA capping enzyme"/>
    <property type="match status" value="1"/>
</dbReference>
<keyword evidence="6" id="KW-0808">Transferase</keyword>
<comment type="similarity">
    <text evidence="6">Belongs to the DHHC palmitoyltransferase family.</text>
</comment>
<comment type="caution">
    <text evidence="9">The sequence shown here is derived from an EMBL/GenBank/DDBJ whole genome shotgun (WGS) entry which is preliminary data.</text>
</comment>
<feature type="transmembrane region" description="Helical" evidence="6">
    <location>
        <begin position="289"/>
        <end position="310"/>
    </location>
</feature>
<feature type="domain" description="mRNA capping enzyme adenylation" evidence="7">
    <location>
        <begin position="6"/>
        <end position="92"/>
    </location>
</feature>
<evidence type="ECO:0000259" key="8">
    <source>
        <dbReference type="Pfam" id="PF01529"/>
    </source>
</evidence>
<accession>A0A812SFQ4</accession>
<keyword evidence="10" id="KW-1185">Reference proteome</keyword>
<dbReference type="InterPro" id="IPR051029">
    <property type="entry name" value="mRNA_Capping_Enz/RNA_Phosphat"/>
</dbReference>
<evidence type="ECO:0000256" key="6">
    <source>
        <dbReference type="RuleBase" id="RU079119"/>
    </source>
</evidence>
<evidence type="ECO:0000313" key="9">
    <source>
        <dbReference type="EMBL" id="CAE7472850.1"/>
    </source>
</evidence>
<dbReference type="PANTHER" id="PTHR10367">
    <property type="entry name" value="MRNA-CAPPING ENZYME"/>
    <property type="match status" value="1"/>
</dbReference>
<comment type="catalytic activity">
    <reaction evidence="6">
        <text>L-cysteinyl-[protein] + hexadecanoyl-CoA = S-hexadecanoyl-L-cysteinyl-[protein] + CoA</text>
        <dbReference type="Rhea" id="RHEA:36683"/>
        <dbReference type="Rhea" id="RHEA-COMP:10131"/>
        <dbReference type="Rhea" id="RHEA-COMP:11032"/>
        <dbReference type="ChEBI" id="CHEBI:29950"/>
        <dbReference type="ChEBI" id="CHEBI:57287"/>
        <dbReference type="ChEBI" id="CHEBI:57379"/>
        <dbReference type="ChEBI" id="CHEBI:74151"/>
        <dbReference type="EC" id="2.3.1.225"/>
    </reaction>
</comment>
<dbReference type="GO" id="GO:0004484">
    <property type="term" value="F:mRNA guanylyltransferase activity"/>
    <property type="evidence" value="ECO:0007669"/>
    <property type="project" value="UniProtKB-EC"/>
</dbReference>
<comment type="catalytic activity">
    <reaction evidence="5">
        <text>a 5'-end diphospho-ribonucleoside in mRNA + GTP + H(+) = a 5'-end (5'-triphosphoguanosine)-ribonucleoside in mRNA + diphosphate</text>
        <dbReference type="Rhea" id="RHEA:67012"/>
        <dbReference type="Rhea" id="RHEA-COMP:17165"/>
        <dbReference type="Rhea" id="RHEA-COMP:17166"/>
        <dbReference type="ChEBI" id="CHEBI:15378"/>
        <dbReference type="ChEBI" id="CHEBI:33019"/>
        <dbReference type="ChEBI" id="CHEBI:37565"/>
        <dbReference type="ChEBI" id="CHEBI:167616"/>
        <dbReference type="ChEBI" id="CHEBI:167617"/>
        <dbReference type="EC" id="2.7.7.50"/>
    </reaction>
    <physiologicalReaction direction="left-to-right" evidence="5">
        <dbReference type="Rhea" id="RHEA:67013"/>
    </physiologicalReaction>
</comment>
<dbReference type="GO" id="GO:0019706">
    <property type="term" value="F:protein-cysteine S-palmitoyltransferase activity"/>
    <property type="evidence" value="ECO:0007669"/>
    <property type="project" value="UniProtKB-EC"/>
</dbReference>
<sequence>MCMCGEDLTHRTLLYRLQKALSDVILPKEQLLALRESSDNVQLMLKDFFELWQLGDVTAIAAELPHGTDGLVFTPVMVPYAPGTCPALLKWKPAEMNTVDFKLQVIQGGDMKKNIHVKLLVGFKGKETWQVKHTGHWLAKMGDMFKKLREDPTAFDGKIAECKWHASAKTFTPSDQLKFTVNGSWEDGGWVLQRLRELPGPVPDVAEVREMLSRLSCFSPPPLRRSYDLVDELQQDIELRDLPAFPAKGSNYYWGPWLALAVVSAFILEAVGIPTLASQSYKSDVLELVILPVVWIAAFTAVVVLVSIVFGETGEIRRSDAVCYPIPDRARALILLGRGKSDDLPNIGGLNGESYCTRCFLWRSEGAHHCSTCQRCVTGFDHHCSFFGRCITRHNMCSFRTIIALFFVGAAAQILTLLIINTAPARTPAPYAASSLMMEPVGRYYN</sequence>
<dbReference type="Pfam" id="PF01529">
    <property type="entry name" value="DHHC"/>
    <property type="match status" value="1"/>
</dbReference>
<feature type="domain" description="Palmitoyltransferase DHHC" evidence="8">
    <location>
        <begin position="352"/>
        <end position="419"/>
    </location>
</feature>
<evidence type="ECO:0000256" key="5">
    <source>
        <dbReference type="ARBA" id="ARBA00044624"/>
    </source>
</evidence>
<feature type="transmembrane region" description="Helical" evidence="6">
    <location>
        <begin position="257"/>
        <end position="277"/>
    </location>
</feature>
<evidence type="ECO:0000256" key="1">
    <source>
        <dbReference type="ARBA" id="ARBA00004141"/>
    </source>
</evidence>
<dbReference type="OrthoDB" id="200924at2759"/>
<protein>
    <recommendedName>
        <fullName evidence="6">Palmitoyltransferase</fullName>
        <ecNumber evidence="6">2.3.1.225</ecNumber>
    </recommendedName>
</protein>
<dbReference type="GO" id="GO:0006370">
    <property type="term" value="P:7-methylguanosine mRNA capping"/>
    <property type="evidence" value="ECO:0007669"/>
    <property type="project" value="InterPro"/>
</dbReference>
<evidence type="ECO:0000259" key="7">
    <source>
        <dbReference type="Pfam" id="PF01331"/>
    </source>
</evidence>
<evidence type="ECO:0000256" key="4">
    <source>
        <dbReference type="ARBA" id="ARBA00023136"/>
    </source>
</evidence>
<comment type="domain">
    <text evidence="6">The DHHC domain is required for palmitoyltransferase activity.</text>
</comment>
<dbReference type="GO" id="GO:0016020">
    <property type="term" value="C:membrane"/>
    <property type="evidence" value="ECO:0007669"/>
    <property type="project" value="UniProtKB-SubCell"/>
</dbReference>